<protein>
    <submittedName>
        <fullName evidence="1">Inorganic pyrophosphatase</fullName>
    </submittedName>
</protein>
<reference evidence="1" key="1">
    <citation type="journal article" date="2021" name="PeerJ">
        <title>Extensive microbial diversity within the chicken gut microbiome revealed by metagenomics and culture.</title>
        <authorList>
            <person name="Gilroy R."/>
            <person name="Ravi A."/>
            <person name="Getino M."/>
            <person name="Pursley I."/>
            <person name="Horton D.L."/>
            <person name="Alikhan N.F."/>
            <person name="Baker D."/>
            <person name="Gharbi K."/>
            <person name="Hall N."/>
            <person name="Watson M."/>
            <person name="Adriaenssens E.M."/>
            <person name="Foster-Nyarko E."/>
            <person name="Jarju S."/>
            <person name="Secka A."/>
            <person name="Antonio M."/>
            <person name="Oren A."/>
            <person name="Chaudhuri R.R."/>
            <person name="La Ragione R."/>
            <person name="Hildebrand F."/>
            <person name="Pallen M.J."/>
        </authorList>
    </citation>
    <scope>NUCLEOTIDE SEQUENCE</scope>
    <source>
        <strain evidence="1">ChiBcolR8-3208</strain>
    </source>
</reference>
<evidence type="ECO:0000313" key="1">
    <source>
        <dbReference type="EMBL" id="HJB38688.1"/>
    </source>
</evidence>
<dbReference type="EMBL" id="DWXZ01000249">
    <property type="protein sequence ID" value="HJB38688.1"/>
    <property type="molecule type" value="Genomic_DNA"/>
</dbReference>
<dbReference type="GO" id="GO:0004427">
    <property type="term" value="F:inorganic diphosphate phosphatase activity"/>
    <property type="evidence" value="ECO:0007669"/>
    <property type="project" value="InterPro"/>
</dbReference>
<accession>A0A9D2RZM4</accession>
<dbReference type="GO" id="GO:0000287">
    <property type="term" value="F:magnesium ion binding"/>
    <property type="evidence" value="ECO:0007669"/>
    <property type="project" value="InterPro"/>
</dbReference>
<dbReference type="GO" id="GO:0006796">
    <property type="term" value="P:phosphate-containing compound metabolic process"/>
    <property type="evidence" value="ECO:0007669"/>
    <property type="project" value="InterPro"/>
</dbReference>
<sequence>MEYNPQFWQALDQLLARSALVIDRPKGSSHPRFPEMVYPLDYGYLENTASMDGEGVDVWVGTAQPPALDGFLWVVDLPKGDVEVKLLYGCTPQERELAFQFQNRPPYLLAQLALRPVAPLEKS</sequence>
<organism evidence="1 2">
    <name type="scientific">Candidatus Acutalibacter ornithocaccae</name>
    <dbReference type="NCBI Taxonomy" id="2838416"/>
    <lineage>
        <taxon>Bacteria</taxon>
        <taxon>Bacillati</taxon>
        <taxon>Bacillota</taxon>
        <taxon>Clostridia</taxon>
        <taxon>Eubacteriales</taxon>
        <taxon>Acutalibacteraceae</taxon>
        <taxon>Acutalibacter</taxon>
    </lineage>
</organism>
<comment type="caution">
    <text evidence="1">The sequence shown here is derived from an EMBL/GenBank/DDBJ whole genome shotgun (WGS) entry which is preliminary data.</text>
</comment>
<dbReference type="SUPFAM" id="SSF50324">
    <property type="entry name" value="Inorganic pyrophosphatase"/>
    <property type="match status" value="1"/>
</dbReference>
<proteinExistence type="predicted"/>
<evidence type="ECO:0000313" key="2">
    <source>
        <dbReference type="Proteomes" id="UP000824214"/>
    </source>
</evidence>
<reference evidence="1" key="2">
    <citation type="submission" date="2021-04" db="EMBL/GenBank/DDBJ databases">
        <authorList>
            <person name="Gilroy R."/>
        </authorList>
    </citation>
    <scope>NUCLEOTIDE SEQUENCE</scope>
    <source>
        <strain evidence="1">ChiBcolR8-3208</strain>
    </source>
</reference>
<name>A0A9D2RZM4_9FIRM</name>
<gene>
    <name evidence="1" type="ORF">H9942_11590</name>
</gene>
<dbReference type="Proteomes" id="UP000824214">
    <property type="component" value="Unassembled WGS sequence"/>
</dbReference>
<dbReference type="InterPro" id="IPR036649">
    <property type="entry name" value="Pyrophosphatase_sf"/>
</dbReference>
<dbReference type="GO" id="GO:0005737">
    <property type="term" value="C:cytoplasm"/>
    <property type="evidence" value="ECO:0007669"/>
    <property type="project" value="InterPro"/>
</dbReference>
<dbReference type="AlphaFoldDB" id="A0A9D2RZM4"/>